<evidence type="ECO:0000313" key="1">
    <source>
        <dbReference type="EMBL" id="AYN57831.1"/>
    </source>
</evidence>
<accession>A0A3G2KFW3</accession>
<dbReference type="Proteomes" id="UP000270965">
    <property type="component" value="Segment"/>
</dbReference>
<dbReference type="GeneID" id="55006679"/>
<sequence length="82" mass="9030">MSKDAAIDAAVAAIMVRGEGPIVLRQFAKAIVEAAAPHLQEDAWDEGYRAGWGDRTRSILERRTYEEEVAKATPNPYRSVSV</sequence>
<dbReference type="KEGG" id="vg:55006679"/>
<name>A0A3G2KFW3_9CAUD</name>
<keyword evidence="2" id="KW-1185">Reference proteome</keyword>
<protein>
    <submittedName>
        <fullName evidence="1">Uncharacterized protein</fullName>
    </submittedName>
</protein>
<dbReference type="EMBL" id="MH834611">
    <property type="protein sequence ID" value="AYN57831.1"/>
    <property type="molecule type" value="Genomic_DNA"/>
</dbReference>
<organism evidence="1 2">
    <name type="scientific">Arthrobacter phage Eileen</name>
    <dbReference type="NCBI Taxonomy" id="2419956"/>
    <lineage>
        <taxon>Viruses</taxon>
        <taxon>Duplodnaviria</taxon>
        <taxon>Heunggongvirae</taxon>
        <taxon>Uroviricota</taxon>
        <taxon>Caudoviricetes</taxon>
        <taxon>Bridgettevirus</taxon>
        <taxon>Bridgettevirus eileen</taxon>
    </lineage>
</organism>
<gene>
    <name evidence="1" type="primary">42</name>
    <name evidence="1" type="ORF">PBI_EILEEN_42</name>
</gene>
<proteinExistence type="predicted"/>
<dbReference type="RefSeq" id="YP_009815457.1">
    <property type="nucleotide sequence ID" value="NC_048094.1"/>
</dbReference>
<evidence type="ECO:0000313" key="2">
    <source>
        <dbReference type="Proteomes" id="UP000270965"/>
    </source>
</evidence>
<reference evidence="1 2" key="1">
    <citation type="submission" date="2018-09" db="EMBL/GenBank/DDBJ databases">
        <authorList>
            <person name="Ulbrich M.C."/>
            <person name="Stoner T.H."/>
            <person name="Garlena R.A."/>
            <person name="Russell D.A."/>
            <person name="Pope W.H."/>
            <person name="Jacobs-Sera D."/>
            <person name="Hatfull G.F."/>
        </authorList>
    </citation>
    <scope>NUCLEOTIDE SEQUENCE [LARGE SCALE GENOMIC DNA]</scope>
</reference>